<gene>
    <name evidence="1" type="ORF">O6P43_023775</name>
</gene>
<dbReference type="KEGG" id="qsa:O6P43_023775"/>
<protein>
    <submittedName>
        <fullName evidence="1">Zinc finger, SWIM-type</fullName>
    </submittedName>
</protein>
<proteinExistence type="predicted"/>
<dbReference type="PANTHER" id="PTHR35121:SF4">
    <property type="entry name" value="SWIM-TYPE DOMAIN-CONTAINING PROTEIN"/>
    <property type="match status" value="1"/>
</dbReference>
<evidence type="ECO:0000313" key="1">
    <source>
        <dbReference type="EMBL" id="KAJ7957472.1"/>
    </source>
</evidence>
<organism evidence="1 2">
    <name type="scientific">Quillaja saponaria</name>
    <name type="common">Soap bark tree</name>
    <dbReference type="NCBI Taxonomy" id="32244"/>
    <lineage>
        <taxon>Eukaryota</taxon>
        <taxon>Viridiplantae</taxon>
        <taxon>Streptophyta</taxon>
        <taxon>Embryophyta</taxon>
        <taxon>Tracheophyta</taxon>
        <taxon>Spermatophyta</taxon>
        <taxon>Magnoliopsida</taxon>
        <taxon>eudicotyledons</taxon>
        <taxon>Gunneridae</taxon>
        <taxon>Pentapetalae</taxon>
        <taxon>rosids</taxon>
        <taxon>fabids</taxon>
        <taxon>Fabales</taxon>
        <taxon>Quillajaceae</taxon>
        <taxon>Quillaja</taxon>
    </lineage>
</organism>
<accession>A0AAD7LGD3</accession>
<name>A0AAD7LGD3_QUISA</name>
<dbReference type="AlphaFoldDB" id="A0AAD7LGD3"/>
<comment type="caution">
    <text evidence="1">The sequence shown here is derived from an EMBL/GenBank/DDBJ whole genome shotgun (WGS) entry which is preliminary data.</text>
</comment>
<dbReference type="EMBL" id="JARAOO010000009">
    <property type="protein sequence ID" value="KAJ7957472.1"/>
    <property type="molecule type" value="Genomic_DNA"/>
</dbReference>
<sequence length="78" mass="8650">MATGAAQMMLQNVFGGSIPMHDLEIERRPYHKNCSCALHKLKGGCSNAFPLQRNLSFPNKKEWTDSSMSITASKFSSD</sequence>
<keyword evidence="2" id="KW-1185">Reference proteome</keyword>
<reference evidence="1" key="1">
    <citation type="journal article" date="2023" name="Science">
        <title>Elucidation of the pathway for biosynthesis of saponin adjuvants from the soapbark tree.</title>
        <authorList>
            <person name="Reed J."/>
            <person name="Orme A."/>
            <person name="El-Demerdash A."/>
            <person name="Owen C."/>
            <person name="Martin L.B.B."/>
            <person name="Misra R.C."/>
            <person name="Kikuchi S."/>
            <person name="Rejzek M."/>
            <person name="Martin A.C."/>
            <person name="Harkess A."/>
            <person name="Leebens-Mack J."/>
            <person name="Louveau T."/>
            <person name="Stephenson M.J."/>
            <person name="Osbourn A."/>
        </authorList>
    </citation>
    <scope>NUCLEOTIDE SEQUENCE</scope>
    <source>
        <strain evidence="1">S10</strain>
    </source>
</reference>
<dbReference type="Proteomes" id="UP001163823">
    <property type="component" value="Chromosome 9"/>
</dbReference>
<evidence type="ECO:0000313" key="2">
    <source>
        <dbReference type="Proteomes" id="UP001163823"/>
    </source>
</evidence>
<dbReference type="PANTHER" id="PTHR35121">
    <property type="entry name" value="HOMEODOMAIN PROTEIN 8, PUTATIVE-RELATED"/>
    <property type="match status" value="1"/>
</dbReference>